<keyword evidence="3" id="KW-1185">Reference proteome</keyword>
<feature type="transmembrane region" description="Helical" evidence="1">
    <location>
        <begin position="126"/>
        <end position="150"/>
    </location>
</feature>
<dbReference type="EMBL" id="JARAKF010000001">
    <property type="protein sequence ID" value="MDU8999944.1"/>
    <property type="molecule type" value="Genomic_DNA"/>
</dbReference>
<feature type="transmembrane region" description="Helical" evidence="1">
    <location>
        <begin position="95"/>
        <end position="120"/>
    </location>
</feature>
<comment type="caution">
    <text evidence="2">The sequence shown here is derived from an EMBL/GenBank/DDBJ whole genome shotgun (WGS) entry which is preliminary data.</text>
</comment>
<feature type="transmembrane region" description="Helical" evidence="1">
    <location>
        <begin position="58"/>
        <end position="75"/>
    </location>
</feature>
<name>A0ABU3V197_9ACTN</name>
<evidence type="ECO:0000313" key="3">
    <source>
        <dbReference type="Proteomes" id="UP001257627"/>
    </source>
</evidence>
<keyword evidence="1" id="KW-0812">Transmembrane</keyword>
<gene>
    <name evidence="2" type="ORF">PU648_48010</name>
</gene>
<proteinExistence type="predicted"/>
<protein>
    <submittedName>
        <fullName evidence="2">Uncharacterized protein</fullName>
    </submittedName>
</protein>
<keyword evidence="1" id="KW-0472">Membrane</keyword>
<reference evidence="2 3" key="1">
    <citation type="submission" date="2023-02" db="EMBL/GenBank/DDBJ databases">
        <authorList>
            <person name="Maleckis M."/>
        </authorList>
    </citation>
    <scope>NUCLEOTIDE SEQUENCE [LARGE SCALE GENOMIC DNA]</scope>
    <source>
        <strain evidence="2 3">P8-A2</strain>
    </source>
</reference>
<keyword evidence="1" id="KW-1133">Transmembrane helix</keyword>
<organism evidence="2 3">
    <name type="scientific">Streptomyces mirabilis</name>
    <dbReference type="NCBI Taxonomy" id="68239"/>
    <lineage>
        <taxon>Bacteria</taxon>
        <taxon>Bacillati</taxon>
        <taxon>Actinomycetota</taxon>
        <taxon>Actinomycetes</taxon>
        <taxon>Kitasatosporales</taxon>
        <taxon>Streptomycetaceae</taxon>
        <taxon>Streptomyces</taxon>
    </lineage>
</organism>
<accession>A0ABU3V197</accession>
<evidence type="ECO:0000256" key="1">
    <source>
        <dbReference type="SAM" id="Phobius"/>
    </source>
</evidence>
<dbReference type="RefSeq" id="WP_266996846.1">
    <property type="nucleotide sequence ID" value="NZ_CP107955.1"/>
</dbReference>
<dbReference type="Proteomes" id="UP001257627">
    <property type="component" value="Unassembled WGS sequence"/>
</dbReference>
<sequence length="183" mass="19381">MPTSSLEGSSPSGWALQIPKQLTGRQPEWLTTSFGLGYIGIGHAAQAKCAVNGNLASFALYGLCVALGVITSKLVRRLTNRLIERGVKADRIPRIFGAFIVLGGWIVGTLPGSSVVPAVAHQWTAQWLWIASGALLVLLAAIGEALVCWFPATEPEPVVLAAPAPAAAPARRPGWWRPRPDTV</sequence>
<evidence type="ECO:0000313" key="2">
    <source>
        <dbReference type="EMBL" id="MDU8999944.1"/>
    </source>
</evidence>